<dbReference type="SUPFAM" id="SSF53098">
    <property type="entry name" value="Ribonuclease H-like"/>
    <property type="match status" value="1"/>
</dbReference>
<evidence type="ECO:0000259" key="8">
    <source>
        <dbReference type="PROSITE" id="PS50879"/>
    </source>
</evidence>
<dbReference type="OMA" id="ELWKIPR"/>
<dbReference type="OrthoDB" id="245563at2759"/>
<dbReference type="GO" id="GO:0043137">
    <property type="term" value="P:DNA replication, removal of RNA primer"/>
    <property type="evidence" value="ECO:0007669"/>
    <property type="project" value="TreeGrafter"/>
</dbReference>
<dbReference type="CDD" id="cd13934">
    <property type="entry name" value="RNase_H_Dikarya_like"/>
    <property type="match status" value="1"/>
</dbReference>
<dbReference type="Proteomes" id="UP000241587">
    <property type="component" value="Unassembled WGS sequence"/>
</dbReference>
<dbReference type="GO" id="GO:0003676">
    <property type="term" value="F:nucleic acid binding"/>
    <property type="evidence" value="ECO:0007669"/>
    <property type="project" value="InterPro"/>
</dbReference>
<dbReference type="Gene3D" id="3.30.420.10">
    <property type="entry name" value="Ribonuclease H-like superfamily/Ribonuclease H"/>
    <property type="match status" value="1"/>
</dbReference>
<organism evidence="9 10">
    <name type="scientific">Fusarium culmorum</name>
    <dbReference type="NCBI Taxonomy" id="5516"/>
    <lineage>
        <taxon>Eukaryota</taxon>
        <taxon>Fungi</taxon>
        <taxon>Dikarya</taxon>
        <taxon>Ascomycota</taxon>
        <taxon>Pezizomycotina</taxon>
        <taxon>Sordariomycetes</taxon>
        <taxon>Hypocreomycetidae</taxon>
        <taxon>Hypocreales</taxon>
        <taxon>Nectriaceae</taxon>
        <taxon>Fusarium</taxon>
    </lineage>
</organism>
<dbReference type="Pfam" id="PF00075">
    <property type="entry name" value="RNase_H"/>
    <property type="match status" value="1"/>
</dbReference>
<keyword evidence="10" id="KW-1185">Reference proteome</keyword>
<dbReference type="InterPro" id="IPR036397">
    <property type="entry name" value="RNaseH_sf"/>
</dbReference>
<evidence type="ECO:0000313" key="9">
    <source>
        <dbReference type="EMBL" id="PTD09779.1"/>
    </source>
</evidence>
<protein>
    <recommendedName>
        <fullName evidence="3">ribonuclease H</fullName>
        <ecNumber evidence="3">3.1.26.4</ecNumber>
    </recommendedName>
</protein>
<accession>A0A2T4H1V3</accession>
<keyword evidence="7" id="KW-0378">Hydrolase</keyword>
<evidence type="ECO:0000256" key="1">
    <source>
        <dbReference type="ARBA" id="ARBA00000077"/>
    </source>
</evidence>
<proteinExistence type="inferred from homology"/>
<dbReference type="InterPro" id="IPR012337">
    <property type="entry name" value="RNaseH-like_sf"/>
</dbReference>
<comment type="catalytic activity">
    <reaction evidence="1">
        <text>Endonucleolytic cleavage to 5'-phosphomonoester.</text>
        <dbReference type="EC" id="3.1.26.4"/>
    </reaction>
</comment>
<dbReference type="EMBL" id="PVEM01000003">
    <property type="protein sequence ID" value="PTD09779.1"/>
    <property type="molecule type" value="Genomic_DNA"/>
</dbReference>
<evidence type="ECO:0000256" key="2">
    <source>
        <dbReference type="ARBA" id="ARBA00005300"/>
    </source>
</evidence>
<evidence type="ECO:0000256" key="3">
    <source>
        <dbReference type="ARBA" id="ARBA00012180"/>
    </source>
</evidence>
<evidence type="ECO:0000256" key="6">
    <source>
        <dbReference type="ARBA" id="ARBA00022759"/>
    </source>
</evidence>
<dbReference type="PANTHER" id="PTHR10642">
    <property type="entry name" value="RIBONUCLEASE H1"/>
    <property type="match status" value="1"/>
</dbReference>
<dbReference type="PROSITE" id="PS50879">
    <property type="entry name" value="RNASE_H_1"/>
    <property type="match status" value="1"/>
</dbReference>
<gene>
    <name evidence="9" type="ORF">FCULG_00007589</name>
</gene>
<dbReference type="GO" id="GO:0046872">
    <property type="term" value="F:metal ion binding"/>
    <property type="evidence" value="ECO:0007669"/>
    <property type="project" value="UniProtKB-KW"/>
</dbReference>
<keyword evidence="5" id="KW-0479">Metal-binding</keyword>
<evidence type="ECO:0000313" key="10">
    <source>
        <dbReference type="Proteomes" id="UP000241587"/>
    </source>
</evidence>
<sequence length="669" mass="74206">MESYNMILQFPGVDELLQSPSEDETELALQELWNMLKKDRTDPLRLSDIIPHVLLELGEDQKCYDFIKWCLLHGPKSSSGNPNSPFFDLQGADACESLKKLKLSDASLSHLVALTLLKLRLYMDLDAISDRDFDTSMGFGDDGPSMDRHLGEIAEEIFEREIVNEANPEFWEALATAQPVPGPASEARGRGSRNEADLVLYHCRRAWDKLDDALVMIEADTAQYIRAYKGPAKTNESNPLPKTRGTGRVFPTGMNYVANSQSNNRDILAGINIDKTRGRSVLGKPSKLLLYTDGSCLNNGQSDARGGWSVSFGTEDPLIGSPVASGILENMGPFGDRERATRNRAELRAVIAALRLSDWRKEGFASVVVATDSTYVLSGATKWAKIWVSKGWRLHDGKPVKNKDLWELLLGEVERWDNEGVEVFLLNIPRHLNQEADKAAKMASATKPEKTEFTDVTLESIRTLAAKPKLQPYVLAVCLAGEDFFKSFCQDYIDNLSTNQILQGVYDPKSALECLNGPSPPGMILIADTTITCHREVLERIMDHVRDGAAAVLTSVFANIRTTGEISRFFKIAGLPWERGNYQRARLERSTGVVAQWLGRGLPQNMHLKTSFVRGMKPSESWYIDPEIPDQAAVALTRYGSGRLGYIGYTDDSEGAVVARALFGLLPLD</sequence>
<name>A0A2T4H1V3_FUSCU</name>
<reference evidence="9 10" key="1">
    <citation type="submission" date="2018-02" db="EMBL/GenBank/DDBJ databases">
        <title>Fusarium culmorum secondary metabolites in fungal-bacterial-plant interactions.</title>
        <authorList>
            <person name="Schmidt R."/>
        </authorList>
    </citation>
    <scope>NUCLEOTIDE SEQUENCE [LARGE SCALE GENOMIC DNA]</scope>
    <source>
        <strain evidence="9 10">PV</strain>
    </source>
</reference>
<feature type="domain" description="RNase H type-1" evidence="8">
    <location>
        <begin position="284"/>
        <end position="445"/>
    </location>
</feature>
<evidence type="ECO:0000256" key="4">
    <source>
        <dbReference type="ARBA" id="ARBA00022722"/>
    </source>
</evidence>
<keyword evidence="4" id="KW-0540">Nuclease</keyword>
<dbReference type="PANTHER" id="PTHR10642:SF26">
    <property type="entry name" value="RIBONUCLEASE H1"/>
    <property type="match status" value="1"/>
</dbReference>
<dbReference type="InterPro" id="IPR050092">
    <property type="entry name" value="RNase_H"/>
</dbReference>
<dbReference type="EC" id="3.1.26.4" evidence="3"/>
<dbReference type="AlphaFoldDB" id="A0A2T4H1V3"/>
<evidence type="ECO:0000256" key="7">
    <source>
        <dbReference type="ARBA" id="ARBA00022801"/>
    </source>
</evidence>
<comment type="caution">
    <text evidence="9">The sequence shown here is derived from an EMBL/GenBank/DDBJ whole genome shotgun (WGS) entry which is preliminary data.</text>
</comment>
<dbReference type="GO" id="GO:0004523">
    <property type="term" value="F:RNA-DNA hybrid ribonuclease activity"/>
    <property type="evidence" value="ECO:0007669"/>
    <property type="project" value="UniProtKB-EC"/>
</dbReference>
<evidence type="ECO:0000256" key="5">
    <source>
        <dbReference type="ARBA" id="ARBA00022723"/>
    </source>
</evidence>
<comment type="similarity">
    <text evidence="2">Belongs to the RNase H family.</text>
</comment>
<keyword evidence="6" id="KW-0255">Endonuclease</keyword>
<dbReference type="InterPro" id="IPR002156">
    <property type="entry name" value="RNaseH_domain"/>
</dbReference>